<feature type="region of interest" description="Disordered" evidence="1">
    <location>
        <begin position="1"/>
        <end position="26"/>
    </location>
</feature>
<name>A0A2D6YJF0_9DELT</name>
<reference evidence="4" key="1">
    <citation type="submission" date="2017-09" db="EMBL/GenBank/DDBJ databases">
        <title>The Reconstruction of 2,631 Draft Metagenome-Assembled Genomes from the Global Oceans.</title>
        <authorList>
            <person name="Tully B.J."/>
            <person name="Graham E.D."/>
            <person name="Heidelberg J.F."/>
        </authorList>
    </citation>
    <scope>NUCLEOTIDE SEQUENCE [LARGE SCALE GENOMIC DNA]</scope>
</reference>
<evidence type="ECO:0000256" key="1">
    <source>
        <dbReference type="SAM" id="MobiDB-lite"/>
    </source>
</evidence>
<proteinExistence type="predicted"/>
<comment type="caution">
    <text evidence="3">The sequence shown here is derived from an EMBL/GenBank/DDBJ whole genome shotgun (WGS) entry which is preliminary data.</text>
</comment>
<dbReference type="EMBL" id="NZEX01000088">
    <property type="protein sequence ID" value="MAH63318.1"/>
    <property type="molecule type" value="Genomic_DNA"/>
</dbReference>
<feature type="domain" description="Transcriptional regulator SutA RNAP-binding" evidence="2">
    <location>
        <begin position="17"/>
        <end position="44"/>
    </location>
</feature>
<gene>
    <name evidence="3" type="ORF">CMN54_07720</name>
</gene>
<dbReference type="Proteomes" id="UP000226525">
    <property type="component" value="Unassembled WGS sequence"/>
</dbReference>
<dbReference type="AlphaFoldDB" id="A0A2D6YJF0"/>
<evidence type="ECO:0000313" key="4">
    <source>
        <dbReference type="Proteomes" id="UP000226525"/>
    </source>
</evidence>
<organism evidence="3 4">
    <name type="scientific">SAR324 cluster bacterium</name>
    <dbReference type="NCBI Taxonomy" id="2024889"/>
    <lineage>
        <taxon>Bacteria</taxon>
        <taxon>Deltaproteobacteria</taxon>
        <taxon>SAR324 cluster</taxon>
    </lineage>
</organism>
<evidence type="ECO:0000259" key="2">
    <source>
        <dbReference type="Pfam" id="PF20661"/>
    </source>
</evidence>
<dbReference type="InterPro" id="IPR049191">
    <property type="entry name" value="SutA_RBD"/>
</dbReference>
<protein>
    <recommendedName>
        <fullName evidence="2">Transcriptional regulator SutA RNAP-binding domain-containing protein</fullName>
    </recommendedName>
</protein>
<sequence length="80" mass="9164">MTHFPDRVLPKQSRKAESKRPSREQIEDQVTKFLQQGGVIQQLHPERAQNNGLAEIGSQIDLNIQGLNEEARLNLDNFNK</sequence>
<dbReference type="Pfam" id="PF20661">
    <property type="entry name" value="SutA-RBD"/>
    <property type="match status" value="1"/>
</dbReference>
<accession>A0A2D6YJF0</accession>
<evidence type="ECO:0000313" key="3">
    <source>
        <dbReference type="EMBL" id="MAH63318.1"/>
    </source>
</evidence>